<keyword evidence="5" id="KW-0472">Membrane</keyword>
<sequence length="331" mass="38063">MHRLHRIKTILTEKRQPAQQQSPTRGADLHSLKSRSVAAWLLVTTFELLARAPMRFRLSLGWLLSKLAPLVMPRRAKIARRNIELCFADKTQAEQQQLLKDHWRALVQSFIDRSVIWFGSPQEIEAFVTLSGIEHAHHYTDQQLPIMLLAPHFVGLDAAASRLTLAGPEGATIYAEQRNKLIDDFVRLGRGRFHNVHLVSRKDGIRGLIRLIKQGMPIYYLPDMDLGRRGAALVPFFGVPAYTQMSTAQLARQFNLPVLPVISTWDPKTGRYHVEVLPPLDTFPNPANTLEQDTAHLNELIEQWILPRAAQYYWVHRRFKHRPEGEPYPYE</sequence>
<dbReference type="Proteomes" id="UP000831607">
    <property type="component" value="Chromosome"/>
</dbReference>
<dbReference type="PIRSF" id="PIRSF026649">
    <property type="entry name" value="MsbB"/>
    <property type="match status" value="1"/>
</dbReference>
<gene>
    <name evidence="7" type="ORF">DHf2319_13055</name>
</gene>
<evidence type="ECO:0000256" key="3">
    <source>
        <dbReference type="ARBA" id="ARBA00022519"/>
    </source>
</evidence>
<comment type="subcellular location">
    <subcellularLocation>
        <location evidence="1">Cell inner membrane</location>
    </subcellularLocation>
</comment>
<protein>
    <submittedName>
        <fullName evidence="7">Lysophospholipid acyltransferase family protein</fullName>
    </submittedName>
</protein>
<keyword evidence="2" id="KW-1003">Cell membrane</keyword>
<organism evidence="7 8">
    <name type="scientific">Orrella daihaiensis</name>
    <dbReference type="NCBI Taxonomy" id="2782176"/>
    <lineage>
        <taxon>Bacteria</taxon>
        <taxon>Pseudomonadati</taxon>
        <taxon>Pseudomonadota</taxon>
        <taxon>Betaproteobacteria</taxon>
        <taxon>Burkholderiales</taxon>
        <taxon>Alcaligenaceae</taxon>
        <taxon>Orrella</taxon>
    </lineage>
</organism>
<keyword evidence="8" id="KW-1185">Reference proteome</keyword>
<dbReference type="RefSeq" id="WP_243478740.1">
    <property type="nucleotide sequence ID" value="NZ_CP063982.1"/>
</dbReference>
<dbReference type="GO" id="GO:0016746">
    <property type="term" value="F:acyltransferase activity"/>
    <property type="evidence" value="ECO:0007669"/>
    <property type="project" value="UniProtKB-KW"/>
</dbReference>
<evidence type="ECO:0000256" key="2">
    <source>
        <dbReference type="ARBA" id="ARBA00022475"/>
    </source>
</evidence>
<name>A0ABY4AMN5_9BURK</name>
<keyword evidence="3" id="KW-0997">Cell inner membrane</keyword>
<evidence type="ECO:0000256" key="4">
    <source>
        <dbReference type="ARBA" id="ARBA00022679"/>
    </source>
</evidence>
<dbReference type="Pfam" id="PF03279">
    <property type="entry name" value="Lip_A_acyltrans"/>
    <property type="match status" value="1"/>
</dbReference>
<dbReference type="InterPro" id="IPR004960">
    <property type="entry name" value="LipA_acyltrans"/>
</dbReference>
<evidence type="ECO:0000256" key="5">
    <source>
        <dbReference type="ARBA" id="ARBA00023136"/>
    </source>
</evidence>
<evidence type="ECO:0000313" key="8">
    <source>
        <dbReference type="Proteomes" id="UP000831607"/>
    </source>
</evidence>
<keyword evidence="6 7" id="KW-0012">Acyltransferase</keyword>
<accession>A0ABY4AMN5</accession>
<dbReference type="EMBL" id="CP063982">
    <property type="protein sequence ID" value="UOD50335.1"/>
    <property type="molecule type" value="Genomic_DNA"/>
</dbReference>
<evidence type="ECO:0000313" key="7">
    <source>
        <dbReference type="EMBL" id="UOD50335.1"/>
    </source>
</evidence>
<keyword evidence="4" id="KW-0808">Transferase</keyword>
<reference evidence="7 8" key="1">
    <citation type="submission" date="2020-11" db="EMBL/GenBank/DDBJ databases">
        <title>Algicoccus daihaiensis sp.nov., isolated from Daihai Lake in Inner Mongolia.</title>
        <authorList>
            <person name="Kai J."/>
        </authorList>
    </citation>
    <scope>NUCLEOTIDE SEQUENCE [LARGE SCALE GENOMIC DNA]</scope>
    <source>
        <strain evidence="8">f23</strain>
    </source>
</reference>
<dbReference type="PANTHER" id="PTHR30606">
    <property type="entry name" value="LIPID A BIOSYNTHESIS LAUROYL ACYLTRANSFERASE"/>
    <property type="match status" value="1"/>
</dbReference>
<evidence type="ECO:0000256" key="6">
    <source>
        <dbReference type="ARBA" id="ARBA00023315"/>
    </source>
</evidence>
<dbReference type="CDD" id="cd07984">
    <property type="entry name" value="LPLAT_LABLAT-like"/>
    <property type="match status" value="1"/>
</dbReference>
<evidence type="ECO:0000256" key="1">
    <source>
        <dbReference type="ARBA" id="ARBA00004533"/>
    </source>
</evidence>
<proteinExistence type="predicted"/>
<dbReference type="PANTHER" id="PTHR30606:SF9">
    <property type="entry name" value="LIPID A BIOSYNTHESIS LAUROYLTRANSFERASE"/>
    <property type="match status" value="1"/>
</dbReference>